<keyword evidence="6 10" id="KW-0472">Membrane</keyword>
<feature type="transmembrane region" description="Helical" evidence="10">
    <location>
        <begin position="843"/>
        <end position="866"/>
    </location>
</feature>
<dbReference type="InterPro" id="IPR003915">
    <property type="entry name" value="PKD_2"/>
</dbReference>
<dbReference type="PRINTS" id="PR01433">
    <property type="entry name" value="POLYCYSTIN2"/>
</dbReference>
<feature type="disulfide bond" evidence="8">
    <location>
        <begin position="620"/>
        <end position="634"/>
    </location>
</feature>
<name>A0A8J6HE53_TENMO</name>
<dbReference type="GO" id="GO:0050982">
    <property type="term" value="P:detection of mechanical stimulus"/>
    <property type="evidence" value="ECO:0007669"/>
    <property type="project" value="TreeGrafter"/>
</dbReference>
<dbReference type="Gene3D" id="2.60.60.20">
    <property type="entry name" value="PLAT/LH2 domain"/>
    <property type="match status" value="1"/>
</dbReference>
<feature type="transmembrane region" description="Helical" evidence="10">
    <location>
        <begin position="960"/>
        <end position="981"/>
    </location>
</feature>
<evidence type="ECO:0000256" key="10">
    <source>
        <dbReference type="SAM" id="Phobius"/>
    </source>
</evidence>
<keyword evidence="7" id="KW-0325">Glycoprotein</keyword>
<dbReference type="EMBL" id="JABDTM020025646">
    <property type="protein sequence ID" value="KAH0813004.1"/>
    <property type="molecule type" value="Genomic_DNA"/>
</dbReference>
<dbReference type="GO" id="GO:0005509">
    <property type="term" value="F:calcium ion binding"/>
    <property type="evidence" value="ECO:0007669"/>
    <property type="project" value="InterPro"/>
</dbReference>
<dbReference type="GO" id="GO:0016020">
    <property type="term" value="C:membrane"/>
    <property type="evidence" value="ECO:0007669"/>
    <property type="project" value="UniProtKB-SubCell"/>
</dbReference>
<dbReference type="InterPro" id="IPR036392">
    <property type="entry name" value="PLAT/LH2_dom_sf"/>
</dbReference>
<dbReference type="Proteomes" id="UP000719412">
    <property type="component" value="Unassembled WGS sequence"/>
</dbReference>
<dbReference type="InterPro" id="IPR013122">
    <property type="entry name" value="PKD1_2_channel"/>
</dbReference>
<feature type="transmembrane region" description="Helical" evidence="10">
    <location>
        <begin position="801"/>
        <end position="823"/>
    </location>
</feature>
<comment type="subcellular location">
    <subcellularLocation>
        <location evidence="1">Membrane</location>
        <topology evidence="1">Multi-pass membrane protein</topology>
    </subcellularLocation>
</comment>
<feature type="transmembrane region" description="Helical" evidence="10">
    <location>
        <begin position="770"/>
        <end position="789"/>
    </location>
</feature>
<dbReference type="PROSITE" id="PS50095">
    <property type="entry name" value="PLAT"/>
    <property type="match status" value="1"/>
</dbReference>
<dbReference type="PANTHER" id="PTHR10877">
    <property type="entry name" value="POLYCYSTIN FAMILY MEMBER"/>
    <property type="match status" value="1"/>
</dbReference>
<dbReference type="InterPro" id="IPR001024">
    <property type="entry name" value="PLAT/LH2_dom"/>
</dbReference>
<dbReference type="GO" id="GO:0005262">
    <property type="term" value="F:calcium channel activity"/>
    <property type="evidence" value="ECO:0007669"/>
    <property type="project" value="TreeGrafter"/>
</dbReference>
<feature type="transmembrane region" description="Helical" evidence="10">
    <location>
        <begin position="386"/>
        <end position="412"/>
    </location>
</feature>
<evidence type="ECO:0000256" key="8">
    <source>
        <dbReference type="PIRSR" id="PIRSR603915-2"/>
    </source>
</evidence>
<feature type="transmembrane region" description="Helical" evidence="10">
    <location>
        <begin position="110"/>
        <end position="131"/>
    </location>
</feature>
<dbReference type="InterPro" id="IPR046791">
    <property type="entry name" value="Polycystin_dom"/>
</dbReference>
<evidence type="ECO:0000256" key="6">
    <source>
        <dbReference type="ARBA" id="ARBA00023136"/>
    </source>
</evidence>
<dbReference type="PANTHER" id="PTHR10877:SF183">
    <property type="entry name" value="AT14535P-RELATED"/>
    <property type="match status" value="1"/>
</dbReference>
<evidence type="ECO:0000256" key="4">
    <source>
        <dbReference type="ARBA" id="ARBA00022729"/>
    </source>
</evidence>
<feature type="transmembrane region" description="Helical" evidence="10">
    <location>
        <begin position="418"/>
        <end position="439"/>
    </location>
</feature>
<comment type="similarity">
    <text evidence="2">Belongs to the polycystin family.</text>
</comment>
<feature type="transmembrane region" description="Helical" evidence="10">
    <location>
        <begin position="887"/>
        <end position="917"/>
    </location>
</feature>
<dbReference type="SUPFAM" id="SSF49723">
    <property type="entry name" value="Lipase/lipooxygenase domain (PLAT/LH2 domain)"/>
    <property type="match status" value="1"/>
</dbReference>
<dbReference type="InterPro" id="IPR051223">
    <property type="entry name" value="Polycystin"/>
</dbReference>
<keyword evidence="3 10" id="KW-0812">Transmembrane</keyword>
<evidence type="ECO:0000259" key="11">
    <source>
        <dbReference type="PROSITE" id="PS50095"/>
    </source>
</evidence>
<keyword evidence="13" id="KW-1185">Reference proteome</keyword>
<evidence type="ECO:0000256" key="1">
    <source>
        <dbReference type="ARBA" id="ARBA00004141"/>
    </source>
</evidence>
<organism evidence="12 13">
    <name type="scientific">Tenebrio molitor</name>
    <name type="common">Yellow mealworm beetle</name>
    <dbReference type="NCBI Taxonomy" id="7067"/>
    <lineage>
        <taxon>Eukaryota</taxon>
        <taxon>Metazoa</taxon>
        <taxon>Ecdysozoa</taxon>
        <taxon>Arthropoda</taxon>
        <taxon>Hexapoda</taxon>
        <taxon>Insecta</taxon>
        <taxon>Pterygota</taxon>
        <taxon>Neoptera</taxon>
        <taxon>Endopterygota</taxon>
        <taxon>Coleoptera</taxon>
        <taxon>Polyphaga</taxon>
        <taxon>Cucujiformia</taxon>
        <taxon>Tenebrionidae</taxon>
        <taxon>Tenebrio</taxon>
    </lineage>
</organism>
<protein>
    <recommendedName>
        <fullName evidence="11">PLAT domain-containing protein</fullName>
    </recommendedName>
</protein>
<evidence type="ECO:0000313" key="12">
    <source>
        <dbReference type="EMBL" id="KAH0813004.1"/>
    </source>
</evidence>
<dbReference type="AlphaFoldDB" id="A0A8J6HE53"/>
<keyword evidence="4" id="KW-0732">Signal</keyword>
<keyword evidence="5 10" id="KW-1133">Transmembrane helix</keyword>
<feature type="domain" description="PLAT" evidence="11">
    <location>
        <begin position="159"/>
        <end position="278"/>
    </location>
</feature>
<reference evidence="12" key="2">
    <citation type="submission" date="2021-08" db="EMBL/GenBank/DDBJ databases">
        <authorList>
            <person name="Eriksson T."/>
        </authorList>
    </citation>
    <scope>NUCLEOTIDE SEQUENCE</scope>
    <source>
        <strain evidence="12">Stoneville</strain>
        <tissue evidence="12">Whole head</tissue>
    </source>
</reference>
<sequence length="1166" mass="135425">MFKRKVELLAEGQISCTKSTNVIMTLGTTFPSYLNRFTTAEFKYRISVYTKSCYSWRILRKEWDFACKGSSNTNNDNIECVCTHLSILAGVIYNNPIRVEKMLTSLDFEMVLITSPIIFICVAAVFALYCFALTIRVKKKIVETANIFIPADISSSSRYVYLVGIRTGRKPSSGTSANICVKLFGDKHKSQSHILNYPDPQRRILQWGGEDWFVLPTSHRLGDLTEIALWSDHSGRDPRWYCSNVVVYDLQSYQSWYFKVNTWFDLPPKGQIYARAQAAEVQKEKPFAAVLLRIIPKRTHQAEFSEFKRWTIVLSILMAIFLWCLLLSGPPRLAMSDGFAIFDRYDLYPEVIWIGLSSAAITFVMHMTCVWLFSNSGDQKKFSTRVTAICWVFLISKTILSMTILIVFGFWMPIVTGLLWLTSAGIAILVYFFVLENVYEIVSIIRYKRQDVKWMKNMKKILELIEVQRTYLFKKFGDGLLRQYFNHLYRPMDRDEIKEKNLRVESRFKILALLEDTIMFICYISLLYLAIFAHKNSMADLNHKEVENLVTGYYTRSDDILIESVDDFYDYVNITLIPMLHAQQWYSKYVVQEPGTMADFSNKFLGVARLRQQRAVLYPCMVPIEMGFLPSNYCRPEFKSAEESFESFGPEFNDLARLSQIWNYTHADDAGYSLTIGKFGLYPGGGFIAPLGRTLYNSYVNLNYLWENGWIDEATVVILVEFLAYNVNSNMFTAVRVVVERGATGFFRTKLDLISVQLLFVNNEDDVAEFVIFCAFCTIVIIFTMKILTRIWKGKLLVLRDLWTFVDLVIVGMSYGCFALFVHRAEAVKQFLERMEKAKKNEFINYFYLIYEETVFILVAALLVFVSTIRLWKLCRFGTVFRIMENTLGLCALPLTTMFLCHMIVVLAFSLCGYFIFGTISEDFEDVPDSLVALMRLTTRLVGHFNLDVLLHWSPVLGNIYYSAYMLSNLLFYNFYIVSIIPCYHKAQQIHSDEHEFVTLKRFLYKEMEYYKASMKIGLARLKGGGRRRRRFVTPKGDDFRYQNCITLPANTLEKMRCIAYHSLKKLRGKDKFELMCRIVRCSSEGGERDIFYSEKIRHNVIKIIHDDKVKRVAAAAELILDYDEKRKQKVVQRYKKSVENQKNKLKYIDEVLGTILNIVSNIEIE</sequence>
<evidence type="ECO:0000256" key="5">
    <source>
        <dbReference type="ARBA" id="ARBA00022989"/>
    </source>
</evidence>
<dbReference type="Pfam" id="PF08016">
    <property type="entry name" value="PKD_channel"/>
    <property type="match status" value="1"/>
</dbReference>
<comment type="caution">
    <text evidence="9">Lacks conserved residue(s) required for the propagation of feature annotation.</text>
</comment>
<feature type="transmembrane region" description="Helical" evidence="10">
    <location>
        <begin position="310"/>
        <end position="331"/>
    </location>
</feature>
<evidence type="ECO:0000313" key="13">
    <source>
        <dbReference type="Proteomes" id="UP000719412"/>
    </source>
</evidence>
<dbReference type="Pfam" id="PF20519">
    <property type="entry name" value="Polycystin_dom"/>
    <property type="match status" value="1"/>
</dbReference>
<reference evidence="12" key="1">
    <citation type="journal article" date="2020" name="J Insects Food Feed">
        <title>The yellow mealworm (Tenebrio molitor) genome: a resource for the emerging insects as food and feed industry.</title>
        <authorList>
            <person name="Eriksson T."/>
            <person name="Andere A."/>
            <person name="Kelstrup H."/>
            <person name="Emery V."/>
            <person name="Picard C."/>
        </authorList>
    </citation>
    <scope>NUCLEOTIDE SEQUENCE</scope>
    <source>
        <strain evidence="12">Stoneville</strain>
        <tissue evidence="12">Whole head</tissue>
    </source>
</reference>
<evidence type="ECO:0000256" key="3">
    <source>
        <dbReference type="ARBA" id="ARBA00022692"/>
    </source>
</evidence>
<gene>
    <name evidence="12" type="ORF">GEV33_009790</name>
</gene>
<proteinExistence type="inferred from homology"/>
<evidence type="ECO:0000256" key="7">
    <source>
        <dbReference type="ARBA" id="ARBA00023180"/>
    </source>
</evidence>
<evidence type="ECO:0000256" key="9">
    <source>
        <dbReference type="PROSITE-ProRule" id="PRU00152"/>
    </source>
</evidence>
<feature type="transmembrane region" description="Helical" evidence="10">
    <location>
        <begin position="510"/>
        <end position="533"/>
    </location>
</feature>
<comment type="caution">
    <text evidence="12">The sequence shown here is derived from an EMBL/GenBank/DDBJ whole genome shotgun (WGS) entry which is preliminary data.</text>
</comment>
<evidence type="ECO:0000256" key="2">
    <source>
        <dbReference type="ARBA" id="ARBA00007200"/>
    </source>
</evidence>
<dbReference type="Pfam" id="PF01477">
    <property type="entry name" value="PLAT"/>
    <property type="match status" value="1"/>
</dbReference>
<feature type="transmembrane region" description="Helical" evidence="10">
    <location>
        <begin position="351"/>
        <end position="374"/>
    </location>
</feature>
<accession>A0A8J6HE53</accession>